<reference evidence="2 3" key="1">
    <citation type="submission" date="2012-03" db="EMBL/GenBank/DDBJ databases">
        <title>Complete sequence of chromosome of Thermoanaerobacterium thermosaccharolyticum M0795.</title>
        <authorList>
            <consortium name="US DOE Joint Genome Institute"/>
            <person name="Lucas S."/>
            <person name="Han J."/>
            <person name="Lapidus A."/>
            <person name="Cheng J.-F."/>
            <person name="Goodwin L."/>
            <person name="Pitluck S."/>
            <person name="Peters L."/>
            <person name="Teshima H."/>
            <person name="Detter J.C."/>
            <person name="Han C."/>
            <person name="Tapia R."/>
            <person name="Land M."/>
            <person name="Hauser L."/>
            <person name="Kyrpides N."/>
            <person name="Ivanova N."/>
            <person name="Pagani I."/>
            <person name="Feinberg L."/>
            <person name="Folden J."/>
            <person name="Hogsett D."/>
            <person name="Shaw J."/>
            <person name="Woyke T."/>
        </authorList>
    </citation>
    <scope>NUCLEOTIDE SEQUENCE [LARGE SCALE GENOMIC DNA]</scope>
    <source>
        <strain evidence="2 3">M0795</strain>
    </source>
</reference>
<dbReference type="Proteomes" id="UP000010845">
    <property type="component" value="Chromosome"/>
</dbReference>
<dbReference type="PANTHER" id="PTHR41386">
    <property type="entry name" value="INTEGRAL MEMBRANE PROTEIN-RELATED"/>
    <property type="match status" value="1"/>
</dbReference>
<dbReference type="AlphaFoldDB" id="L0IG54"/>
<gene>
    <name evidence="2" type="ORF">Thethe_00046</name>
</gene>
<keyword evidence="1" id="KW-1133">Transmembrane helix</keyword>
<proteinExistence type="predicted"/>
<name>L0IG54_THETR</name>
<sequence length="168" mass="19506">MTKNLSKRDLIKVILEDIDDSEMIEEDIIHMIINEKVAKDVSKEHERHLTFGDRMSDKLAEFAGSWGFIIGFGIVLFAWIIANGFILKHPYDPYPFILLNLILSCLAAIQAPIIMMSQNRQEAKDRIRSKNDYKVNLKSELIIEDLHKKIDELQKLQQEILNKIDTLK</sequence>
<feature type="transmembrane region" description="Helical" evidence="1">
    <location>
        <begin position="94"/>
        <end position="116"/>
    </location>
</feature>
<keyword evidence="1" id="KW-0812">Transmembrane</keyword>
<dbReference type="HOGENOM" id="CLU_077948_2_1_9"/>
<protein>
    <submittedName>
        <fullName evidence="2">Putative membrane protein</fullName>
    </submittedName>
</protein>
<dbReference type="PANTHER" id="PTHR41386:SF1">
    <property type="entry name" value="MEMBRANE PROTEIN"/>
    <property type="match status" value="1"/>
</dbReference>
<dbReference type="InterPro" id="IPR010406">
    <property type="entry name" value="DUF1003"/>
</dbReference>
<evidence type="ECO:0000313" key="2">
    <source>
        <dbReference type="EMBL" id="AGB17793.1"/>
    </source>
</evidence>
<organism evidence="2 3">
    <name type="scientific">Thermoanaerobacterium thermosaccharolyticum M0795</name>
    <dbReference type="NCBI Taxonomy" id="698948"/>
    <lineage>
        <taxon>Bacteria</taxon>
        <taxon>Bacillati</taxon>
        <taxon>Bacillota</taxon>
        <taxon>Clostridia</taxon>
        <taxon>Thermoanaerobacterales</taxon>
        <taxon>Thermoanaerobacteraceae</taxon>
        <taxon>Thermoanaerobacterium</taxon>
    </lineage>
</organism>
<dbReference type="RefSeq" id="WP_015310622.1">
    <property type="nucleotide sequence ID" value="NC_019970.1"/>
</dbReference>
<dbReference type="EMBL" id="CP003066">
    <property type="protein sequence ID" value="AGB17793.1"/>
    <property type="molecule type" value="Genomic_DNA"/>
</dbReference>
<evidence type="ECO:0000256" key="1">
    <source>
        <dbReference type="SAM" id="Phobius"/>
    </source>
</evidence>
<accession>L0IG54</accession>
<feature type="transmembrane region" description="Helical" evidence="1">
    <location>
        <begin position="62"/>
        <end position="82"/>
    </location>
</feature>
<keyword evidence="1" id="KW-0472">Membrane</keyword>
<dbReference type="KEGG" id="tto:Thethe_00046"/>
<dbReference type="PATRIC" id="fig|698948.3.peg.39"/>
<evidence type="ECO:0000313" key="3">
    <source>
        <dbReference type="Proteomes" id="UP000010845"/>
    </source>
</evidence>
<dbReference type="Pfam" id="PF06210">
    <property type="entry name" value="DUF1003"/>
    <property type="match status" value="1"/>
</dbReference>